<dbReference type="SUPFAM" id="SSF53448">
    <property type="entry name" value="Nucleotide-diphospho-sugar transferases"/>
    <property type="match status" value="1"/>
</dbReference>
<reference evidence="2 3" key="1">
    <citation type="submission" date="2019-02" db="EMBL/GenBank/DDBJ databases">
        <title>Deep-cultivation of Planctomycetes and their phenomic and genomic characterization uncovers novel biology.</title>
        <authorList>
            <person name="Wiegand S."/>
            <person name="Jogler M."/>
            <person name="Boedeker C."/>
            <person name="Pinto D."/>
            <person name="Vollmers J."/>
            <person name="Rivas-Marin E."/>
            <person name="Kohn T."/>
            <person name="Peeters S.H."/>
            <person name="Heuer A."/>
            <person name="Rast P."/>
            <person name="Oberbeckmann S."/>
            <person name="Bunk B."/>
            <person name="Jeske O."/>
            <person name="Meyerdierks A."/>
            <person name="Storesund J.E."/>
            <person name="Kallscheuer N."/>
            <person name="Luecker S."/>
            <person name="Lage O.M."/>
            <person name="Pohl T."/>
            <person name="Merkel B.J."/>
            <person name="Hornburger P."/>
            <person name="Mueller R.-W."/>
            <person name="Bruemmer F."/>
            <person name="Labrenz M."/>
            <person name="Spormann A.M."/>
            <person name="Op den Camp H."/>
            <person name="Overmann J."/>
            <person name="Amann R."/>
            <person name="Jetten M.S.M."/>
            <person name="Mascher T."/>
            <person name="Medema M.H."/>
            <person name="Devos D.P."/>
            <person name="Kaster A.-K."/>
            <person name="Ovreas L."/>
            <person name="Rohde M."/>
            <person name="Galperin M.Y."/>
            <person name="Jogler C."/>
        </authorList>
    </citation>
    <scope>NUCLEOTIDE SEQUENCE [LARGE SCALE GENOMIC DNA]</scope>
    <source>
        <strain evidence="2 3">Spa11</strain>
    </source>
</reference>
<dbReference type="PANTHER" id="PTHR43685">
    <property type="entry name" value="GLYCOSYLTRANSFERASE"/>
    <property type="match status" value="1"/>
</dbReference>
<protein>
    <submittedName>
        <fullName evidence="2">Hyaluronan synthase</fullName>
        <ecNumber evidence="2">2.4.1.212</ecNumber>
    </submittedName>
</protein>
<dbReference type="InterPro" id="IPR050834">
    <property type="entry name" value="Glycosyltransf_2"/>
</dbReference>
<gene>
    <name evidence="2" type="primary">hyaD</name>
    <name evidence="2" type="ORF">Spa11_02920</name>
</gene>
<accession>A0A518K2U5</accession>
<dbReference type="EC" id="2.4.1.212" evidence="2"/>
<dbReference type="Proteomes" id="UP000316426">
    <property type="component" value="Chromosome"/>
</dbReference>
<feature type="domain" description="Glycosyltransferase 2-like" evidence="1">
    <location>
        <begin position="4"/>
        <end position="167"/>
    </location>
</feature>
<evidence type="ECO:0000313" key="3">
    <source>
        <dbReference type="Proteomes" id="UP000316426"/>
    </source>
</evidence>
<dbReference type="GO" id="GO:0050501">
    <property type="term" value="F:hyaluronan synthase activity"/>
    <property type="evidence" value="ECO:0007669"/>
    <property type="project" value="UniProtKB-EC"/>
</dbReference>
<name>A0A518K2U5_9BACT</name>
<dbReference type="AlphaFoldDB" id="A0A518K2U5"/>
<dbReference type="RefSeq" id="WP_145105819.1">
    <property type="nucleotide sequence ID" value="NZ_CP036349.1"/>
</dbReference>
<keyword evidence="3" id="KW-1185">Reference proteome</keyword>
<keyword evidence="2" id="KW-0808">Transferase</keyword>
<sequence length="326" mass="36686">MRLSCLINNYNYGRFVAEAVDSALSQSAPFDEIIVVDDGSNDQSLAVLSALEQRCPRLKVVRKPNGGQLSAFSAGLAASTGDVLYFLDADDLFEPNYVERTAGVFQTRPDVGYVFSGRRLFGRIERVERPFSDEIDLGYSVAVLATGGVWCGASTSCVSMRRSTLERLLPAPDMDPLWRINADLCLAYGASLAGVRKYCVPEPLVAYRVHDHNAHYGKPEDAAGKYQRRLQAQTLIEHYSRRLGLDRAQLAELLHLEFMTVPKPTHAMLKRYLRTTLASRSRLTRRIGLAWTIWRHYYRSRHAPAPIAARYEQRRDLNLYTPAKAS</sequence>
<dbReference type="InterPro" id="IPR001173">
    <property type="entry name" value="Glyco_trans_2-like"/>
</dbReference>
<dbReference type="PANTHER" id="PTHR43685:SF11">
    <property type="entry name" value="GLYCOSYLTRANSFERASE TAGX-RELATED"/>
    <property type="match status" value="1"/>
</dbReference>
<evidence type="ECO:0000313" key="2">
    <source>
        <dbReference type="EMBL" id="QDV72121.1"/>
    </source>
</evidence>
<dbReference type="KEGG" id="bmei:Spa11_02920"/>
<dbReference type="InterPro" id="IPR029044">
    <property type="entry name" value="Nucleotide-diphossugar_trans"/>
</dbReference>
<evidence type="ECO:0000259" key="1">
    <source>
        <dbReference type="Pfam" id="PF00535"/>
    </source>
</evidence>
<organism evidence="2 3">
    <name type="scientific">Botrimarina mediterranea</name>
    <dbReference type="NCBI Taxonomy" id="2528022"/>
    <lineage>
        <taxon>Bacteria</taxon>
        <taxon>Pseudomonadati</taxon>
        <taxon>Planctomycetota</taxon>
        <taxon>Planctomycetia</taxon>
        <taxon>Pirellulales</taxon>
        <taxon>Lacipirellulaceae</taxon>
        <taxon>Botrimarina</taxon>
    </lineage>
</organism>
<dbReference type="Gene3D" id="3.90.550.10">
    <property type="entry name" value="Spore Coat Polysaccharide Biosynthesis Protein SpsA, Chain A"/>
    <property type="match status" value="1"/>
</dbReference>
<dbReference type="Pfam" id="PF00535">
    <property type="entry name" value="Glycos_transf_2"/>
    <property type="match status" value="1"/>
</dbReference>
<keyword evidence="2" id="KW-0328">Glycosyltransferase</keyword>
<dbReference type="EMBL" id="CP036349">
    <property type="protein sequence ID" value="QDV72121.1"/>
    <property type="molecule type" value="Genomic_DNA"/>
</dbReference>
<proteinExistence type="predicted"/>